<keyword evidence="2" id="KW-1185">Reference proteome</keyword>
<gene>
    <name evidence="1" type="ORF">BDV98DRAFT_111470</name>
</gene>
<dbReference type="EMBL" id="ML178829">
    <property type="protein sequence ID" value="TFL00295.1"/>
    <property type="molecule type" value="Genomic_DNA"/>
</dbReference>
<dbReference type="Proteomes" id="UP000305067">
    <property type="component" value="Unassembled WGS sequence"/>
</dbReference>
<sequence length="110" mass="12674">MYLHPCRHFPPPSPSASILFSAAHHVQRSKAYLSIAVHAHNATLRSRLHMMRTRWARSVVPVSRLLGVGTLLDARCSAEFIRKRFGGNERCWDCSGEKYCRERDRTAIRR</sequence>
<name>A0A5C3QE03_9AGAR</name>
<evidence type="ECO:0000313" key="2">
    <source>
        <dbReference type="Proteomes" id="UP000305067"/>
    </source>
</evidence>
<accession>A0A5C3QE03</accession>
<reference evidence="1 2" key="1">
    <citation type="journal article" date="2019" name="Nat. Ecol. Evol.">
        <title>Megaphylogeny resolves global patterns of mushroom evolution.</title>
        <authorList>
            <person name="Varga T."/>
            <person name="Krizsan K."/>
            <person name="Foldi C."/>
            <person name="Dima B."/>
            <person name="Sanchez-Garcia M."/>
            <person name="Sanchez-Ramirez S."/>
            <person name="Szollosi G.J."/>
            <person name="Szarkandi J.G."/>
            <person name="Papp V."/>
            <person name="Albert L."/>
            <person name="Andreopoulos W."/>
            <person name="Angelini C."/>
            <person name="Antonin V."/>
            <person name="Barry K.W."/>
            <person name="Bougher N.L."/>
            <person name="Buchanan P."/>
            <person name="Buyck B."/>
            <person name="Bense V."/>
            <person name="Catcheside P."/>
            <person name="Chovatia M."/>
            <person name="Cooper J."/>
            <person name="Damon W."/>
            <person name="Desjardin D."/>
            <person name="Finy P."/>
            <person name="Geml J."/>
            <person name="Haridas S."/>
            <person name="Hughes K."/>
            <person name="Justo A."/>
            <person name="Karasinski D."/>
            <person name="Kautmanova I."/>
            <person name="Kiss B."/>
            <person name="Kocsube S."/>
            <person name="Kotiranta H."/>
            <person name="LaButti K.M."/>
            <person name="Lechner B.E."/>
            <person name="Liimatainen K."/>
            <person name="Lipzen A."/>
            <person name="Lukacs Z."/>
            <person name="Mihaltcheva S."/>
            <person name="Morgado L.N."/>
            <person name="Niskanen T."/>
            <person name="Noordeloos M.E."/>
            <person name="Ohm R.A."/>
            <person name="Ortiz-Santana B."/>
            <person name="Ovrebo C."/>
            <person name="Racz N."/>
            <person name="Riley R."/>
            <person name="Savchenko A."/>
            <person name="Shiryaev A."/>
            <person name="Soop K."/>
            <person name="Spirin V."/>
            <person name="Szebenyi C."/>
            <person name="Tomsovsky M."/>
            <person name="Tulloss R.E."/>
            <person name="Uehling J."/>
            <person name="Grigoriev I.V."/>
            <person name="Vagvolgyi C."/>
            <person name="Papp T."/>
            <person name="Martin F.M."/>
            <person name="Miettinen O."/>
            <person name="Hibbett D.S."/>
            <person name="Nagy L.G."/>
        </authorList>
    </citation>
    <scope>NUCLEOTIDE SEQUENCE [LARGE SCALE GENOMIC DNA]</scope>
    <source>
        <strain evidence="1 2">CBS 309.79</strain>
    </source>
</reference>
<evidence type="ECO:0000313" key="1">
    <source>
        <dbReference type="EMBL" id="TFL00295.1"/>
    </source>
</evidence>
<organism evidence="1 2">
    <name type="scientific">Pterulicium gracile</name>
    <dbReference type="NCBI Taxonomy" id="1884261"/>
    <lineage>
        <taxon>Eukaryota</taxon>
        <taxon>Fungi</taxon>
        <taxon>Dikarya</taxon>
        <taxon>Basidiomycota</taxon>
        <taxon>Agaricomycotina</taxon>
        <taxon>Agaricomycetes</taxon>
        <taxon>Agaricomycetidae</taxon>
        <taxon>Agaricales</taxon>
        <taxon>Pleurotineae</taxon>
        <taxon>Pterulaceae</taxon>
        <taxon>Pterulicium</taxon>
    </lineage>
</organism>
<protein>
    <submittedName>
        <fullName evidence="1">Uncharacterized protein</fullName>
    </submittedName>
</protein>
<dbReference type="AlphaFoldDB" id="A0A5C3QE03"/>
<proteinExistence type="predicted"/>